<reference evidence="6" key="1">
    <citation type="submission" date="2021-02" db="EMBL/GenBank/DDBJ databases">
        <authorList>
            <person name="Nowell W R."/>
        </authorList>
    </citation>
    <scope>NUCLEOTIDE SEQUENCE</scope>
</reference>
<dbReference type="Pfam" id="PF25899">
    <property type="entry name" value="DUF7959"/>
    <property type="match status" value="1"/>
</dbReference>
<dbReference type="OrthoDB" id="5983572at2759"/>
<organism evidence="6 7">
    <name type="scientific">Adineta steineri</name>
    <dbReference type="NCBI Taxonomy" id="433720"/>
    <lineage>
        <taxon>Eukaryota</taxon>
        <taxon>Metazoa</taxon>
        <taxon>Spiralia</taxon>
        <taxon>Gnathifera</taxon>
        <taxon>Rotifera</taxon>
        <taxon>Eurotatoria</taxon>
        <taxon>Bdelloidea</taxon>
        <taxon>Adinetida</taxon>
        <taxon>Adinetidae</taxon>
        <taxon>Adineta</taxon>
    </lineage>
</organism>
<keyword evidence="7" id="KW-1185">Reference proteome</keyword>
<evidence type="ECO:0000256" key="1">
    <source>
        <dbReference type="SAM" id="Phobius"/>
    </source>
</evidence>
<keyword evidence="1" id="KW-0812">Transmembrane</keyword>
<dbReference type="InterPro" id="IPR058265">
    <property type="entry name" value="DUF7959"/>
</dbReference>
<evidence type="ECO:0000313" key="4">
    <source>
        <dbReference type="EMBL" id="CAF0789278.1"/>
    </source>
</evidence>
<evidence type="ECO:0000313" key="7">
    <source>
        <dbReference type="Proteomes" id="UP000663832"/>
    </source>
</evidence>
<dbReference type="Proteomes" id="UP000663832">
    <property type="component" value="Unassembled WGS sequence"/>
</dbReference>
<feature type="domain" description="DUF7959" evidence="3">
    <location>
        <begin position="431"/>
        <end position="540"/>
    </location>
</feature>
<dbReference type="Proteomes" id="UP000663877">
    <property type="component" value="Unassembled WGS sequence"/>
</dbReference>
<gene>
    <name evidence="4" type="ORF">BJG266_LOCUS4581</name>
    <name evidence="6" type="ORF">QVE165_LOCUS17051</name>
    <name evidence="5" type="ORF">QVE165_LOCUS5500</name>
</gene>
<dbReference type="AlphaFoldDB" id="A0A814JQY3"/>
<dbReference type="PANTHER" id="PTHR36902">
    <property type="entry name" value="ENRICHED IN SURFACE-LABELED PROTEOME PROTEIN 9"/>
    <property type="match status" value="1"/>
</dbReference>
<dbReference type="EMBL" id="CAJNOM010000022">
    <property type="protein sequence ID" value="CAF0825588.1"/>
    <property type="molecule type" value="Genomic_DNA"/>
</dbReference>
<proteinExistence type="predicted"/>
<accession>A0A814JQY3</accession>
<keyword evidence="1" id="KW-1133">Transmembrane helix</keyword>
<dbReference type="EMBL" id="CAJNOM010000097">
    <property type="protein sequence ID" value="CAF1040610.1"/>
    <property type="molecule type" value="Genomic_DNA"/>
</dbReference>
<sequence length="616" mass="70291">MTELVMKDGVMELSQAFSPLRDTIATSSKLGTIQLYSNFITNEQFEVTYSTVAQQQIPVCSRQVIAPQSETSVVRRDTLILKPSVLLGFDARNQWNLHWGLRYDGDETLRGIPANRFKSCFYVDDIKATVSATYHVSDIEKFQAYLPANQSIILQIDVTVTNPRQNIESYTYNVFHYAPNPSRREDRQALETPTGVFCPNRTSTFPVPSNIPDRVSTNVETFIPTLNNSIFSTHSLYDNDFQFTRIDTWYPDPLGGLQWLHASEIHDFVTGLNYHYNSTTGQCIVRDITLNDNDAIVVDGKPSFVQMSSVQHFFLMDDSSYHYTGEKPCGDHVWCHVWIGEKLLTNNIVQQRELYWALAIHGEPLIHSIPMKLVLKNYANGIPVFTAEENIFNFRRNQMTSFEIDHMLADCYRALGPEENYNLGVISFTVANDNEYPVQENIDHLRHTIWQTLITILQVRSIRISNIIVDRDGKDLPVTFTLLDVPPRLGPVEILLQEPSLITAIERLRAVIDAHALIFRAKYGTKEVILRARINSLHVIYTSFDQNSNQCFNQTFARSQNPEECPDTTTEQNLNQNIDIVYLSSGPLITGFWIGFIILGLFVGIVGGFFVLKRFF</sequence>
<evidence type="ECO:0000313" key="6">
    <source>
        <dbReference type="EMBL" id="CAF1040610.1"/>
    </source>
</evidence>
<feature type="transmembrane region" description="Helical" evidence="1">
    <location>
        <begin position="592"/>
        <end position="612"/>
    </location>
</feature>
<dbReference type="InterPro" id="IPR058831">
    <property type="entry name" value="LolA-like_dom_2nd"/>
</dbReference>
<evidence type="ECO:0000259" key="3">
    <source>
        <dbReference type="Pfam" id="PF25899"/>
    </source>
</evidence>
<comment type="caution">
    <text evidence="6">The sequence shown here is derived from an EMBL/GenBank/DDBJ whole genome shotgun (WGS) entry which is preliminary data.</text>
</comment>
<protein>
    <submittedName>
        <fullName evidence="6">Uncharacterized protein</fullName>
    </submittedName>
</protein>
<name>A0A814JQY3_9BILA</name>
<dbReference type="EMBL" id="CAJNOI010000011">
    <property type="protein sequence ID" value="CAF0789278.1"/>
    <property type="molecule type" value="Genomic_DNA"/>
</dbReference>
<evidence type="ECO:0000313" key="5">
    <source>
        <dbReference type="EMBL" id="CAF0825588.1"/>
    </source>
</evidence>
<dbReference type="PANTHER" id="PTHR36902:SF1">
    <property type="entry name" value="ENRICHED IN SURFACE-LABELED PROTEOME PROTEIN 9"/>
    <property type="match status" value="1"/>
</dbReference>
<keyword evidence="1" id="KW-0472">Membrane</keyword>
<evidence type="ECO:0000259" key="2">
    <source>
        <dbReference type="Pfam" id="PF25898"/>
    </source>
</evidence>
<dbReference type="Pfam" id="PF25898">
    <property type="entry name" value="LolA_2nd_metazoa"/>
    <property type="match status" value="1"/>
</dbReference>
<feature type="domain" description="LolA-like" evidence="2">
    <location>
        <begin position="193"/>
        <end position="404"/>
    </location>
</feature>